<organism evidence="4 5">
    <name type="scientific">Solihabitans fulvus</name>
    <dbReference type="NCBI Taxonomy" id="1892852"/>
    <lineage>
        <taxon>Bacteria</taxon>
        <taxon>Bacillati</taxon>
        <taxon>Actinomycetota</taxon>
        <taxon>Actinomycetes</taxon>
        <taxon>Pseudonocardiales</taxon>
        <taxon>Pseudonocardiaceae</taxon>
        <taxon>Solihabitans</taxon>
    </lineage>
</organism>
<dbReference type="GO" id="GO:0031419">
    <property type="term" value="F:cobalamin binding"/>
    <property type="evidence" value="ECO:0007669"/>
    <property type="project" value="UniProtKB-KW"/>
</dbReference>
<evidence type="ECO:0000256" key="3">
    <source>
        <dbReference type="ARBA" id="ARBA00023285"/>
    </source>
</evidence>
<dbReference type="GO" id="GO:0050097">
    <property type="term" value="F:methylaspartate mutase activity"/>
    <property type="evidence" value="ECO:0007669"/>
    <property type="project" value="InterPro"/>
</dbReference>
<protein>
    <submittedName>
        <fullName evidence="4">Methylaspartate mutase</fullName>
    </submittedName>
</protein>
<evidence type="ECO:0000256" key="1">
    <source>
        <dbReference type="ARBA" id="ARBA00022628"/>
    </source>
</evidence>
<evidence type="ECO:0000256" key="2">
    <source>
        <dbReference type="ARBA" id="ARBA00023235"/>
    </source>
</evidence>
<reference evidence="4 5" key="2">
    <citation type="submission" date="2019-09" db="EMBL/GenBank/DDBJ databases">
        <authorList>
            <person name="Jin C."/>
        </authorList>
    </citation>
    <scope>NUCLEOTIDE SEQUENCE [LARGE SCALE GENOMIC DNA]</scope>
    <source>
        <strain evidence="4 5">AN110305</strain>
    </source>
</reference>
<keyword evidence="3" id="KW-0170">Cobalt</keyword>
<proteinExistence type="predicted"/>
<keyword evidence="5" id="KW-1185">Reference proteome</keyword>
<dbReference type="GO" id="GO:0019670">
    <property type="term" value="P:anaerobic L-glutamate catabolic process"/>
    <property type="evidence" value="ECO:0007669"/>
    <property type="project" value="InterPro"/>
</dbReference>
<comment type="caution">
    <text evidence="4">The sequence shown here is derived from an EMBL/GenBank/DDBJ whole genome shotgun (WGS) entry which is preliminary data.</text>
</comment>
<keyword evidence="2" id="KW-0413">Isomerase</keyword>
<dbReference type="EMBL" id="VUOB01000061">
    <property type="protein sequence ID" value="KAA2254457.1"/>
    <property type="molecule type" value="Genomic_DNA"/>
</dbReference>
<dbReference type="InterPro" id="IPR006396">
    <property type="entry name" value="Glu_mut_E"/>
</dbReference>
<gene>
    <name evidence="4" type="ORF">F0L68_30195</name>
</gene>
<evidence type="ECO:0000313" key="5">
    <source>
        <dbReference type="Proteomes" id="UP000323454"/>
    </source>
</evidence>
<dbReference type="Proteomes" id="UP000323454">
    <property type="component" value="Unassembled WGS sequence"/>
</dbReference>
<dbReference type="Gene3D" id="3.20.20.240">
    <property type="entry name" value="Methylmalonyl-CoA mutase"/>
    <property type="match status" value="1"/>
</dbReference>
<keyword evidence="1" id="KW-0846">Cobalamin</keyword>
<dbReference type="RefSeq" id="WP_149853253.1">
    <property type="nucleotide sequence ID" value="NZ_VUOB01000061.1"/>
</dbReference>
<evidence type="ECO:0000313" key="4">
    <source>
        <dbReference type="EMBL" id="KAA2254457.1"/>
    </source>
</evidence>
<name>A0A5B2WWY0_9PSEU</name>
<dbReference type="AlphaFoldDB" id="A0A5B2WWY0"/>
<dbReference type="InterPro" id="IPR016176">
    <property type="entry name" value="Cbl-dep_enz_cat"/>
</dbReference>
<reference evidence="4 5" key="1">
    <citation type="submission" date="2019-09" db="EMBL/GenBank/DDBJ databases">
        <title>Goodfellowia gen. nov., a new genus of the Pseudonocardineae related to Actinoalloteichus, containing Goodfellowia coeruleoviolacea gen. nov., comb. nov. gen. nov., comb. nov.</title>
        <authorList>
            <person name="Labeda D."/>
        </authorList>
    </citation>
    <scope>NUCLEOTIDE SEQUENCE [LARGE SCALE GENOMIC DNA]</scope>
    <source>
        <strain evidence="4 5">AN110305</strain>
    </source>
</reference>
<dbReference type="OrthoDB" id="5332339at2"/>
<accession>A0A5B2WWY0</accession>
<dbReference type="PIRSF" id="PIRSF001495">
    <property type="entry name" value="Met_asp_mut_epsi"/>
    <property type="match status" value="1"/>
</dbReference>
<dbReference type="SUPFAM" id="SSF51703">
    <property type="entry name" value="Cobalamin (vitamin B12)-dependent enzymes"/>
    <property type="match status" value="1"/>
</dbReference>
<dbReference type="Pfam" id="PF06368">
    <property type="entry name" value="Met_asp_mut_E"/>
    <property type="match status" value="1"/>
</dbReference>
<sequence length="439" mass="47054">MSGSFAGFVRDARRRGNLVVQPRMGFSDPAEMRAGLLATKRARATAVGTVTLDSYTRVGDHDAVARALAEGLALNGYPIVDHDPATTDGVLAGVRDETFPVQVRHGSPLPESIFAALVSAGLDATEGGPVSYCLPYSRAPLKRAVRSWARCCERFATLADRGVEPHLESFGGCLLGQLCPPSLLLAMTVLEGMFFRQHGIRSMSLSFTQQTSAAQDEEALRGLHRLIDEYLSDVDSHVVLYAYMGVHPRTPAGSFRLLADATRLAVRGGAARLIVKTPAEAHRIPTIRENVAALEYAAEVAVDPATRRLVGESVADTGVHAEARALIEAVLDLHDDLGTALLLAFAAGYLDVPYCLHADNRGRARARVDGAGRLRWTAIGSMPIGHLVRPPRDAGVTSAELLSSLHYVERKYDRAALHAAPTRELRAHELDAGPGVAAL</sequence>